<reference evidence="1 2" key="1">
    <citation type="journal article" date="2015" name="Genome Biol. Evol.">
        <title>Phylogenomic analyses indicate that early fungi evolved digesting cell walls of algal ancestors of land plants.</title>
        <authorList>
            <person name="Chang Y."/>
            <person name="Wang S."/>
            <person name="Sekimoto S."/>
            <person name="Aerts A.L."/>
            <person name="Choi C."/>
            <person name="Clum A."/>
            <person name="LaButti K.M."/>
            <person name="Lindquist E.A."/>
            <person name="Yee Ngan C."/>
            <person name="Ohm R.A."/>
            <person name="Salamov A.A."/>
            <person name="Grigoriev I.V."/>
            <person name="Spatafora J.W."/>
            <person name="Berbee M.L."/>
        </authorList>
    </citation>
    <scope>NUCLEOTIDE SEQUENCE [LARGE SCALE GENOMIC DNA]</scope>
    <source>
        <strain evidence="1 2">JEL478</strain>
    </source>
</reference>
<proteinExistence type="predicted"/>
<dbReference type="Proteomes" id="UP000070544">
    <property type="component" value="Unassembled WGS sequence"/>
</dbReference>
<dbReference type="EMBL" id="KQ965734">
    <property type="protein sequence ID" value="KXS20901.1"/>
    <property type="molecule type" value="Genomic_DNA"/>
</dbReference>
<evidence type="ECO:0000313" key="2">
    <source>
        <dbReference type="Proteomes" id="UP000070544"/>
    </source>
</evidence>
<sequence length="78" mass="9028">MWFRQVDVRFGMLFSSNGWSGTFANPAFYNQNFLSCNKSKCRFWVLPCKALAETYYAAVKEFGCGPFENAQKERCTCQ</sequence>
<accession>A0A139AVY1</accession>
<name>A0A139AVY1_GONPJ</name>
<gene>
    <name evidence="1" type="ORF">M427DRAFT_51857</name>
</gene>
<protein>
    <submittedName>
        <fullName evidence="1">Uncharacterized protein</fullName>
    </submittedName>
</protein>
<keyword evidence="2" id="KW-1185">Reference proteome</keyword>
<organism evidence="1 2">
    <name type="scientific">Gonapodya prolifera (strain JEL478)</name>
    <name type="common">Monoblepharis prolifera</name>
    <dbReference type="NCBI Taxonomy" id="1344416"/>
    <lineage>
        <taxon>Eukaryota</taxon>
        <taxon>Fungi</taxon>
        <taxon>Fungi incertae sedis</taxon>
        <taxon>Chytridiomycota</taxon>
        <taxon>Chytridiomycota incertae sedis</taxon>
        <taxon>Monoblepharidomycetes</taxon>
        <taxon>Monoblepharidales</taxon>
        <taxon>Gonapodyaceae</taxon>
        <taxon>Gonapodya</taxon>
    </lineage>
</organism>
<dbReference type="AlphaFoldDB" id="A0A139AVY1"/>
<evidence type="ECO:0000313" key="1">
    <source>
        <dbReference type="EMBL" id="KXS20901.1"/>
    </source>
</evidence>